<evidence type="ECO:0000313" key="1">
    <source>
        <dbReference type="EMBL" id="PAV67318.1"/>
    </source>
</evidence>
<dbReference type="EMBL" id="LIAE01009954">
    <property type="protein sequence ID" value="PAV67318.1"/>
    <property type="molecule type" value="Genomic_DNA"/>
</dbReference>
<organism evidence="1 2">
    <name type="scientific">Diploscapter pachys</name>
    <dbReference type="NCBI Taxonomy" id="2018661"/>
    <lineage>
        <taxon>Eukaryota</taxon>
        <taxon>Metazoa</taxon>
        <taxon>Ecdysozoa</taxon>
        <taxon>Nematoda</taxon>
        <taxon>Chromadorea</taxon>
        <taxon>Rhabditida</taxon>
        <taxon>Rhabditina</taxon>
        <taxon>Rhabditomorpha</taxon>
        <taxon>Rhabditoidea</taxon>
        <taxon>Rhabditidae</taxon>
        <taxon>Diploscapter</taxon>
    </lineage>
</organism>
<evidence type="ECO:0000313" key="2">
    <source>
        <dbReference type="Proteomes" id="UP000218231"/>
    </source>
</evidence>
<proteinExistence type="predicted"/>
<reference evidence="1 2" key="1">
    <citation type="journal article" date="2017" name="Curr. Biol.">
        <title>Genome architecture and evolution of a unichromosomal asexual nematode.</title>
        <authorList>
            <person name="Fradin H."/>
            <person name="Zegar C."/>
            <person name="Gutwein M."/>
            <person name="Lucas J."/>
            <person name="Kovtun M."/>
            <person name="Corcoran D."/>
            <person name="Baugh L.R."/>
            <person name="Kiontke K."/>
            <person name="Gunsalus K."/>
            <person name="Fitch D.H."/>
            <person name="Piano F."/>
        </authorList>
    </citation>
    <scope>NUCLEOTIDE SEQUENCE [LARGE SCALE GENOMIC DNA]</scope>
    <source>
        <strain evidence="1">PF1309</strain>
    </source>
</reference>
<name>A0A2A2K068_9BILA</name>
<accession>A0A2A2K068</accession>
<keyword evidence="2" id="KW-1185">Reference proteome</keyword>
<dbReference type="AlphaFoldDB" id="A0A2A2K068"/>
<protein>
    <submittedName>
        <fullName evidence="1">Uncharacterized protein</fullName>
    </submittedName>
</protein>
<sequence>MRAGAEQAQRGGSIARLQHDMAHLFEDLDHQHADRRFVVDDHDAVPPLDRRGGGIERDRAVVVARIAVMAGQIDAHRRALPNLRIDAHLPARLAREAVDHREAKARALAHRLGGVKGVEGARLHLGRHAGAGVGDAHGQILPGFEVAFARGALVEPAVGGFDRDPAALRHRVACVDAKVQDRVFELVGIDHRGPYARRADHLQRDAGADGALDEVAEIGDQPVDVGRLGIERLTARKGEQPVGQRCRTPRRTERSGGVAIEVADAPLRDAHLHHLDRARDAGEHVVEIVRQTAGELADRLHLLRLPQMRLGDHQRVRALLDLLFEGGGERAQFLFDAAAFGRVAGAFGDVADEGDLVGQPGPGHGVVEVEKRDEIAPFGDRHVDEGHSGQALQPLGRVTRARVVVDVADRDRLAALQGWMPGAHQGRVATIVSASASIVP</sequence>
<comment type="caution">
    <text evidence="1">The sequence shown here is derived from an EMBL/GenBank/DDBJ whole genome shotgun (WGS) entry which is preliminary data.</text>
</comment>
<dbReference type="Proteomes" id="UP000218231">
    <property type="component" value="Unassembled WGS sequence"/>
</dbReference>
<gene>
    <name evidence="1" type="ORF">WR25_09721</name>
</gene>